<evidence type="ECO:0000256" key="1">
    <source>
        <dbReference type="SAM" id="Phobius"/>
    </source>
</evidence>
<dbReference type="InterPro" id="IPR015915">
    <property type="entry name" value="Kelch-typ_b-propeller"/>
</dbReference>
<evidence type="ECO:0000259" key="2">
    <source>
        <dbReference type="PROSITE" id="PS50181"/>
    </source>
</evidence>
<evidence type="ECO:0000313" key="3">
    <source>
        <dbReference type="EMBL" id="CAK9211514.1"/>
    </source>
</evidence>
<feature type="transmembrane region" description="Helical" evidence="1">
    <location>
        <begin position="289"/>
        <end position="311"/>
    </location>
</feature>
<dbReference type="InterPro" id="IPR036047">
    <property type="entry name" value="F-box-like_dom_sf"/>
</dbReference>
<dbReference type="PROSITE" id="PS50181">
    <property type="entry name" value="FBOX"/>
    <property type="match status" value="1"/>
</dbReference>
<keyword evidence="1" id="KW-1133">Transmembrane helix</keyword>
<dbReference type="InterPro" id="IPR001810">
    <property type="entry name" value="F-box_dom"/>
</dbReference>
<dbReference type="PANTHER" id="PTHR31672">
    <property type="entry name" value="BNACNNG10540D PROTEIN"/>
    <property type="match status" value="1"/>
</dbReference>
<keyword evidence="1" id="KW-0812">Transmembrane</keyword>
<name>A0ABP0U300_9BRYO</name>
<dbReference type="SUPFAM" id="SSF117281">
    <property type="entry name" value="Kelch motif"/>
    <property type="match status" value="1"/>
</dbReference>
<dbReference type="EMBL" id="OZ019910">
    <property type="protein sequence ID" value="CAK9211514.1"/>
    <property type="molecule type" value="Genomic_DNA"/>
</dbReference>
<keyword evidence="1" id="KW-0472">Membrane</keyword>
<feature type="domain" description="F-box" evidence="2">
    <location>
        <begin position="26"/>
        <end position="72"/>
    </location>
</feature>
<gene>
    <name evidence="3" type="ORF">CSSPTR1EN2_LOCUS10744</name>
</gene>
<dbReference type="InterPro" id="IPR050796">
    <property type="entry name" value="SCF_F-box_component"/>
</dbReference>
<evidence type="ECO:0000313" key="4">
    <source>
        <dbReference type="Proteomes" id="UP001497512"/>
    </source>
</evidence>
<dbReference type="Gene3D" id="2.120.10.80">
    <property type="entry name" value="Kelch-type beta propeller"/>
    <property type="match status" value="1"/>
</dbReference>
<reference evidence="3" key="1">
    <citation type="submission" date="2024-02" db="EMBL/GenBank/DDBJ databases">
        <authorList>
            <consortium name="ELIXIR-Norway"/>
            <consortium name="Elixir Norway"/>
        </authorList>
    </citation>
    <scope>NUCLEOTIDE SEQUENCE</scope>
</reference>
<dbReference type="SUPFAM" id="SSF81383">
    <property type="entry name" value="F-box domain"/>
    <property type="match status" value="1"/>
</dbReference>
<accession>A0ABP0U300</accession>
<sequence>MRQTSEEDQLAKTRQKTWADPTYMDESLWGALPIEVLDRILASLPFPFLFRIRCVCKRWRTLLADPEFLKARAELLAPWNVSLYPAVCFLSDRNYREGFWWAAFDFSRDRWQIMPSLPQNFCGKHELYGSGGGLFCLQASKSLADMKVLSVCNPITAQWRDLPPLLHSWGDPVIRHMIMDFSTSSYKIILAGNRNYEVKDEEYQITEVYDSTLQTWKKGAKFLPSLFLPSPLGAYCNGFLFFLASRPMSYVYDVLIGYDVEHDVWMEIPHVPPKGIHGIPHLFERKGNLWMMISHLRMGGVAAYAFFELNLNTKMWTLKLRMPPDISQTFAYIGSCAASGNRLCVTGGTPYKEPMVAVYDRSQRAWQWLPTCPLKASSLGDRVEFAFQPNLHATP</sequence>
<organism evidence="3 4">
    <name type="scientific">Sphagnum troendelagicum</name>
    <dbReference type="NCBI Taxonomy" id="128251"/>
    <lineage>
        <taxon>Eukaryota</taxon>
        <taxon>Viridiplantae</taxon>
        <taxon>Streptophyta</taxon>
        <taxon>Embryophyta</taxon>
        <taxon>Bryophyta</taxon>
        <taxon>Sphagnophytina</taxon>
        <taxon>Sphagnopsida</taxon>
        <taxon>Sphagnales</taxon>
        <taxon>Sphagnaceae</taxon>
        <taxon>Sphagnum</taxon>
    </lineage>
</organism>
<dbReference type="Gene3D" id="1.20.1280.50">
    <property type="match status" value="1"/>
</dbReference>
<feature type="transmembrane region" description="Helical" evidence="1">
    <location>
        <begin position="226"/>
        <end position="244"/>
    </location>
</feature>
<dbReference type="Pfam" id="PF00646">
    <property type="entry name" value="F-box"/>
    <property type="match status" value="1"/>
</dbReference>
<proteinExistence type="predicted"/>
<dbReference type="Proteomes" id="UP001497512">
    <property type="component" value="Chromosome 18"/>
</dbReference>
<protein>
    <recommendedName>
        <fullName evidence="2">F-box domain-containing protein</fullName>
    </recommendedName>
</protein>
<keyword evidence="4" id="KW-1185">Reference proteome</keyword>
<dbReference type="SMART" id="SM00256">
    <property type="entry name" value="FBOX"/>
    <property type="match status" value="1"/>
</dbReference>
<dbReference type="PANTHER" id="PTHR31672:SF2">
    <property type="entry name" value="F-BOX DOMAIN-CONTAINING PROTEIN"/>
    <property type="match status" value="1"/>
</dbReference>